<dbReference type="InterPro" id="IPR052020">
    <property type="entry name" value="Cyclic_di-GMP/3'3'-cGAMP_PDE"/>
</dbReference>
<dbReference type="InterPro" id="IPR037522">
    <property type="entry name" value="HD_GYP_dom"/>
</dbReference>
<dbReference type="CDD" id="cd00077">
    <property type="entry name" value="HDc"/>
    <property type="match status" value="1"/>
</dbReference>
<dbReference type="Gene3D" id="1.10.3210.10">
    <property type="entry name" value="Hypothetical protein af1432"/>
    <property type="match status" value="1"/>
</dbReference>
<name>A0A8G2C5G1_DESNO</name>
<dbReference type="SUPFAM" id="SSF109604">
    <property type="entry name" value="HD-domain/PDEase-like"/>
    <property type="match status" value="1"/>
</dbReference>
<organism evidence="2 3">
    <name type="scientific">Desulfomicrobium norvegicum (strain DSM 1741 / NCIMB 8310)</name>
    <name type="common">Desulfovibrio baculatus (strain Norway 4)</name>
    <name type="synonym">Desulfovibrio desulfuricans (strain Norway 4)</name>
    <dbReference type="NCBI Taxonomy" id="52561"/>
    <lineage>
        <taxon>Bacteria</taxon>
        <taxon>Pseudomonadati</taxon>
        <taxon>Thermodesulfobacteriota</taxon>
        <taxon>Desulfovibrionia</taxon>
        <taxon>Desulfovibrionales</taxon>
        <taxon>Desulfomicrobiaceae</taxon>
        <taxon>Desulfomicrobium</taxon>
    </lineage>
</organism>
<dbReference type="PANTHER" id="PTHR45228">
    <property type="entry name" value="CYCLIC DI-GMP PHOSPHODIESTERASE TM_0186-RELATED"/>
    <property type="match status" value="1"/>
</dbReference>
<dbReference type="Pfam" id="PF13487">
    <property type="entry name" value="HD_5"/>
    <property type="match status" value="1"/>
</dbReference>
<comment type="caution">
    <text evidence="2">The sequence shown here is derived from an EMBL/GenBank/DDBJ whole genome shotgun (WGS) entry which is preliminary data.</text>
</comment>
<dbReference type="EMBL" id="FOTO01000011">
    <property type="protein sequence ID" value="SFM00774.1"/>
    <property type="molecule type" value="Genomic_DNA"/>
</dbReference>
<dbReference type="SMART" id="SM00471">
    <property type="entry name" value="HDc"/>
    <property type="match status" value="1"/>
</dbReference>
<protein>
    <submittedName>
        <fullName evidence="2">HD domain-containing protein</fullName>
    </submittedName>
</protein>
<dbReference type="OrthoDB" id="9769359at2"/>
<dbReference type="PANTHER" id="PTHR45228:SF4">
    <property type="entry name" value="LIPOPROTEIN"/>
    <property type="match status" value="1"/>
</dbReference>
<accession>A0A8G2C5G1</accession>
<reference evidence="2 3" key="1">
    <citation type="submission" date="2016-10" db="EMBL/GenBank/DDBJ databases">
        <authorList>
            <person name="Varghese N."/>
            <person name="Submissions S."/>
        </authorList>
    </citation>
    <scope>NUCLEOTIDE SEQUENCE [LARGE SCALE GENOMIC DNA]</scope>
    <source>
        <strain evidence="2 3">DSM 1741</strain>
    </source>
</reference>
<dbReference type="Proteomes" id="UP000199581">
    <property type="component" value="Unassembled WGS sequence"/>
</dbReference>
<feature type="domain" description="HD-GYP" evidence="1">
    <location>
        <begin position="25"/>
        <end position="223"/>
    </location>
</feature>
<proteinExistence type="predicted"/>
<keyword evidence="3" id="KW-1185">Reference proteome</keyword>
<dbReference type="PROSITE" id="PS51832">
    <property type="entry name" value="HD_GYP"/>
    <property type="match status" value="1"/>
</dbReference>
<dbReference type="RefSeq" id="WP_092193525.1">
    <property type="nucleotide sequence ID" value="NZ_FOTO01000011.1"/>
</dbReference>
<evidence type="ECO:0000259" key="1">
    <source>
        <dbReference type="PROSITE" id="PS51832"/>
    </source>
</evidence>
<gene>
    <name evidence="2" type="ORF">SAMN05421830_11170</name>
</gene>
<sequence length="229" mass="24807">MFNILGRLPNTSGTFPGTAGPCAPLVLTLHQFAESLGRAVDAKDAWTCAHSEEVAVVSQILALNMGFTPAQAELVHLAGHLHDIGKIGIPDAILQKAGPLTREEFEVIKRHPLIGEAIVQPVKALNGHSGVARMIRHHHERYDGLGYPDGLSGYDIPMGARILAVADSLSAMMQERPYKGAMSFEHAEAEIMGQAGKMYDPRVVRAFQQGRDQVLSWIEGMRGEVRIAG</sequence>
<evidence type="ECO:0000313" key="3">
    <source>
        <dbReference type="Proteomes" id="UP000199581"/>
    </source>
</evidence>
<evidence type="ECO:0000313" key="2">
    <source>
        <dbReference type="EMBL" id="SFM00774.1"/>
    </source>
</evidence>
<dbReference type="AlphaFoldDB" id="A0A8G2C5G1"/>
<dbReference type="InterPro" id="IPR003607">
    <property type="entry name" value="HD/PDEase_dom"/>
</dbReference>